<dbReference type="GO" id="GO:0005829">
    <property type="term" value="C:cytosol"/>
    <property type="evidence" value="ECO:0007669"/>
    <property type="project" value="InterPro"/>
</dbReference>
<dbReference type="InterPro" id="IPR004620">
    <property type="entry name" value="MTHF_reductase_bac"/>
</dbReference>
<evidence type="ECO:0000256" key="3">
    <source>
        <dbReference type="ARBA" id="ARBA00006743"/>
    </source>
</evidence>
<comment type="catalytic activity">
    <reaction evidence="11">
        <text>(6S)-5-methyl-5,6,7,8-tetrahydrofolate + NAD(+) = (6R)-5,10-methylene-5,6,7,8-tetrahydrofolate + NADH + H(+)</text>
        <dbReference type="Rhea" id="RHEA:19821"/>
        <dbReference type="ChEBI" id="CHEBI:15378"/>
        <dbReference type="ChEBI" id="CHEBI:15636"/>
        <dbReference type="ChEBI" id="CHEBI:18608"/>
        <dbReference type="ChEBI" id="CHEBI:57540"/>
        <dbReference type="ChEBI" id="CHEBI:57945"/>
        <dbReference type="EC" id="1.5.1.54"/>
    </reaction>
    <physiologicalReaction direction="right-to-left" evidence="11">
        <dbReference type="Rhea" id="RHEA:19823"/>
    </physiologicalReaction>
</comment>
<dbReference type="eggNOG" id="COG0685">
    <property type="taxonomic scope" value="Bacteria"/>
</dbReference>
<keyword evidence="6 12" id="KW-0274">FAD</keyword>
<evidence type="ECO:0000256" key="1">
    <source>
        <dbReference type="ARBA" id="ARBA00001974"/>
    </source>
</evidence>
<evidence type="ECO:0000256" key="4">
    <source>
        <dbReference type="ARBA" id="ARBA00022605"/>
    </source>
</evidence>
<dbReference type="PANTHER" id="PTHR45754:SF3">
    <property type="entry name" value="METHYLENETETRAHYDROFOLATE REDUCTASE (NADPH)"/>
    <property type="match status" value="1"/>
</dbReference>
<dbReference type="CDD" id="cd00537">
    <property type="entry name" value="MTHFR"/>
    <property type="match status" value="1"/>
</dbReference>
<protein>
    <recommendedName>
        <fullName evidence="12">Methylenetetrahydrofolate reductase</fullName>
        <ecNumber evidence="12">1.5.1.54</ecNumber>
    </recommendedName>
</protein>
<dbReference type="GO" id="GO:0071949">
    <property type="term" value="F:FAD binding"/>
    <property type="evidence" value="ECO:0007669"/>
    <property type="project" value="TreeGrafter"/>
</dbReference>
<dbReference type="EMBL" id="JNCA01000025">
    <property type="protein sequence ID" value="KDN54248.1"/>
    <property type="molecule type" value="Genomic_DNA"/>
</dbReference>
<evidence type="ECO:0000256" key="5">
    <source>
        <dbReference type="ARBA" id="ARBA00022630"/>
    </source>
</evidence>
<sequence>MVVGLSYGFKPERKTTNNKQQTTKMKVTQHIENAKGKPLFSFEIVPPQKGSNIKDLYENIDPLMDFKPPFIDVTTSREEYVYIEKDGLFDRRITRMRPGTVGICASIQHKYGVDAIPHVLCGGFTKEETEYLLVDCHYLGIENLVALRGDPMKGEKYFEPMKGGNTYAVDLVRQIKAMNSGKFLHGELPITNAPDFCVGVAGYPEKHIEAPSLEADLKRLKEKVDAGADYIVTQMFFDNQRYFKFVEAARAIGITVPIIPGIKPVAVKRHLQLLPQVFWLDMPESLINEIENAKDNAAVRQIGVEFAVQQSKELMEFGVPCLHYYSMGKSDNIHQIASQLF</sequence>
<evidence type="ECO:0000256" key="9">
    <source>
        <dbReference type="ARBA" id="ARBA00023167"/>
    </source>
</evidence>
<dbReference type="GO" id="GO:0035999">
    <property type="term" value="P:tetrahydrofolate interconversion"/>
    <property type="evidence" value="ECO:0007669"/>
    <property type="project" value="UniProtKB-UniPathway"/>
</dbReference>
<evidence type="ECO:0000313" key="14">
    <source>
        <dbReference type="Proteomes" id="UP000027064"/>
    </source>
</evidence>
<dbReference type="InterPro" id="IPR003171">
    <property type="entry name" value="Mehydrof_redctse-like"/>
</dbReference>
<keyword evidence="5 12" id="KW-0285">Flavoprotein</keyword>
<comment type="caution">
    <text evidence="13">The sequence shown here is derived from an EMBL/GenBank/DDBJ whole genome shotgun (WGS) entry which is preliminary data.</text>
</comment>
<comment type="pathway">
    <text evidence="10">Amino-acid biosynthesis; L-methionine biosynthesis via de novo pathway.</text>
</comment>
<evidence type="ECO:0000256" key="8">
    <source>
        <dbReference type="ARBA" id="ARBA00023027"/>
    </source>
</evidence>
<proteinExistence type="inferred from homology"/>
<dbReference type="PATRIC" id="fig|1492738.3.peg.2610"/>
<dbReference type="PANTHER" id="PTHR45754">
    <property type="entry name" value="METHYLENETETRAHYDROFOLATE REDUCTASE"/>
    <property type="match status" value="1"/>
</dbReference>
<dbReference type="Proteomes" id="UP000027064">
    <property type="component" value="Unassembled WGS sequence"/>
</dbReference>
<comment type="cofactor">
    <cofactor evidence="1 12">
        <name>FAD</name>
        <dbReference type="ChEBI" id="CHEBI:57692"/>
    </cofactor>
</comment>
<gene>
    <name evidence="13" type="ORF">FEM21_26230</name>
</gene>
<dbReference type="NCBIfam" id="TIGR00676">
    <property type="entry name" value="fadh2"/>
    <property type="match status" value="1"/>
</dbReference>
<comment type="similarity">
    <text evidence="3 12">Belongs to the methylenetetrahydrofolate reductase family.</text>
</comment>
<evidence type="ECO:0000256" key="2">
    <source>
        <dbReference type="ARBA" id="ARBA00004777"/>
    </source>
</evidence>
<organism evidence="13 14">
    <name type="scientific">Flavobacterium seoulense</name>
    <dbReference type="NCBI Taxonomy" id="1492738"/>
    <lineage>
        <taxon>Bacteria</taxon>
        <taxon>Pseudomonadati</taxon>
        <taxon>Bacteroidota</taxon>
        <taxon>Flavobacteriia</taxon>
        <taxon>Flavobacteriales</taxon>
        <taxon>Flavobacteriaceae</taxon>
        <taxon>Flavobacterium</taxon>
    </lineage>
</organism>
<dbReference type="EC" id="1.5.1.54" evidence="12"/>
<reference evidence="13 14" key="1">
    <citation type="submission" date="2014-05" db="EMBL/GenBank/DDBJ databases">
        <title>Genome Sequence of Flavobacterium sp. EM1321.</title>
        <authorList>
            <person name="Shin S.-K."/>
            <person name="Yi H."/>
        </authorList>
    </citation>
    <scope>NUCLEOTIDE SEQUENCE [LARGE SCALE GENOMIC DNA]</scope>
    <source>
        <strain evidence="13 14">EM1321</strain>
    </source>
</reference>
<evidence type="ECO:0000256" key="6">
    <source>
        <dbReference type="ARBA" id="ARBA00022827"/>
    </source>
</evidence>
<dbReference type="UniPathway" id="UPA00193"/>
<dbReference type="SUPFAM" id="SSF51730">
    <property type="entry name" value="FAD-linked oxidoreductase"/>
    <property type="match status" value="1"/>
</dbReference>
<comment type="pathway">
    <text evidence="2 12">One-carbon metabolism; tetrahydrofolate interconversion.</text>
</comment>
<keyword evidence="8" id="KW-0520">NAD</keyword>
<dbReference type="AlphaFoldDB" id="A0A066WNT1"/>
<evidence type="ECO:0000256" key="7">
    <source>
        <dbReference type="ARBA" id="ARBA00023002"/>
    </source>
</evidence>
<evidence type="ECO:0000256" key="12">
    <source>
        <dbReference type="RuleBase" id="RU003862"/>
    </source>
</evidence>
<dbReference type="GO" id="GO:0009086">
    <property type="term" value="P:methionine biosynthetic process"/>
    <property type="evidence" value="ECO:0007669"/>
    <property type="project" value="UniProtKB-KW"/>
</dbReference>
<keyword evidence="4" id="KW-0028">Amino-acid biosynthesis</keyword>
<dbReference type="Pfam" id="PF02219">
    <property type="entry name" value="MTHFR"/>
    <property type="match status" value="1"/>
</dbReference>
<evidence type="ECO:0000256" key="11">
    <source>
        <dbReference type="ARBA" id="ARBA00048628"/>
    </source>
</evidence>
<keyword evidence="14" id="KW-1185">Reference proteome</keyword>
<accession>A0A066WNT1</accession>
<keyword evidence="9" id="KW-0486">Methionine biosynthesis</keyword>
<evidence type="ECO:0000313" key="13">
    <source>
        <dbReference type="EMBL" id="KDN54248.1"/>
    </source>
</evidence>
<evidence type="ECO:0000256" key="10">
    <source>
        <dbReference type="ARBA" id="ARBA00034478"/>
    </source>
</evidence>
<dbReference type="STRING" id="1492738.FEM21_26230"/>
<keyword evidence="7 12" id="KW-0560">Oxidoreductase</keyword>
<dbReference type="GO" id="GO:0106312">
    <property type="term" value="F:methylenetetrahydrofolate reductase (NADH) activity"/>
    <property type="evidence" value="ECO:0007669"/>
    <property type="project" value="UniProtKB-EC"/>
</dbReference>
<dbReference type="Gene3D" id="3.20.20.220">
    <property type="match status" value="1"/>
</dbReference>
<name>A0A066WNT1_9FLAO</name>
<dbReference type="InterPro" id="IPR029041">
    <property type="entry name" value="FAD-linked_oxidoreductase-like"/>
</dbReference>